<proteinExistence type="predicted"/>
<reference evidence="2 3" key="1">
    <citation type="journal article" date="2014" name="Agronomy (Basel)">
        <title>A Draft Genome Sequence for Ensete ventricosum, the Drought-Tolerant Tree Against Hunger.</title>
        <authorList>
            <person name="Harrison J."/>
            <person name="Moore K.A."/>
            <person name="Paszkiewicz K."/>
            <person name="Jones T."/>
            <person name="Grant M."/>
            <person name="Ambacheew D."/>
            <person name="Muzemil S."/>
            <person name="Studholme D.J."/>
        </authorList>
    </citation>
    <scope>NUCLEOTIDE SEQUENCE [LARGE SCALE GENOMIC DNA]</scope>
</reference>
<dbReference type="Proteomes" id="UP000287651">
    <property type="component" value="Unassembled WGS sequence"/>
</dbReference>
<dbReference type="AlphaFoldDB" id="A0A427AQH1"/>
<organism evidence="2 3">
    <name type="scientific">Ensete ventricosum</name>
    <name type="common">Abyssinian banana</name>
    <name type="synonym">Musa ensete</name>
    <dbReference type="NCBI Taxonomy" id="4639"/>
    <lineage>
        <taxon>Eukaryota</taxon>
        <taxon>Viridiplantae</taxon>
        <taxon>Streptophyta</taxon>
        <taxon>Embryophyta</taxon>
        <taxon>Tracheophyta</taxon>
        <taxon>Spermatophyta</taxon>
        <taxon>Magnoliopsida</taxon>
        <taxon>Liliopsida</taxon>
        <taxon>Zingiberales</taxon>
        <taxon>Musaceae</taxon>
        <taxon>Ensete</taxon>
    </lineage>
</organism>
<feature type="region of interest" description="Disordered" evidence="1">
    <location>
        <begin position="114"/>
        <end position="151"/>
    </location>
</feature>
<comment type="caution">
    <text evidence="2">The sequence shown here is derived from an EMBL/GenBank/DDBJ whole genome shotgun (WGS) entry which is preliminary data.</text>
</comment>
<evidence type="ECO:0000313" key="3">
    <source>
        <dbReference type="Proteomes" id="UP000287651"/>
    </source>
</evidence>
<dbReference type="EMBL" id="AMZH03001667">
    <property type="protein sequence ID" value="RRT78481.1"/>
    <property type="molecule type" value="Genomic_DNA"/>
</dbReference>
<protein>
    <submittedName>
        <fullName evidence="2">Uncharacterized protein</fullName>
    </submittedName>
</protein>
<accession>A0A427AQH1</accession>
<evidence type="ECO:0000256" key="1">
    <source>
        <dbReference type="SAM" id="MobiDB-lite"/>
    </source>
</evidence>
<feature type="compositionally biased region" description="Basic and acidic residues" evidence="1">
    <location>
        <begin position="140"/>
        <end position="151"/>
    </location>
</feature>
<name>A0A427AQH1_ENSVE</name>
<evidence type="ECO:0000313" key="2">
    <source>
        <dbReference type="EMBL" id="RRT78481.1"/>
    </source>
</evidence>
<sequence>MVLSHRVANGSFKGGSPLPKRFLCAFYAHFTVDLLGISRCRPVSTSGSQRVFFGNMLEIVRPLPLSCSRMNLLGMKKTVVTRAPRSEASRPVTEPVAKEPMLIKVEPLAKKLKGISDSASPVKGASLAPPSKPRPMPEGSSRKKEKWVARP</sequence>
<gene>
    <name evidence="2" type="ORF">B296_00009992</name>
</gene>